<evidence type="ECO:0000256" key="1">
    <source>
        <dbReference type="ARBA" id="ARBA00023157"/>
    </source>
</evidence>
<evidence type="ECO:0000259" key="4">
    <source>
        <dbReference type="PROSITE" id="PS51406"/>
    </source>
</evidence>
<dbReference type="AlphaFoldDB" id="Q95PA0"/>
<proteinExistence type="evidence at transcript level"/>
<dbReference type="Gene3D" id="3.90.215.10">
    <property type="entry name" value="Gamma Fibrinogen, chain A, domain 1"/>
    <property type="match status" value="1"/>
</dbReference>
<dbReference type="PROSITE" id="PS51406">
    <property type="entry name" value="FIBRINOGEN_C_2"/>
    <property type="match status" value="1"/>
</dbReference>
<dbReference type="PANTHER" id="PTHR19143">
    <property type="entry name" value="FIBRINOGEN/TENASCIN/ANGIOPOEITIN"/>
    <property type="match status" value="1"/>
</dbReference>
<dbReference type="InterPro" id="IPR050373">
    <property type="entry name" value="Fibrinogen_C-term_domain"/>
</dbReference>
<gene>
    <name evidence="5" type="primary">AsFCN1</name>
</gene>
<feature type="signal peptide" evidence="3">
    <location>
        <begin position="1"/>
        <end position="17"/>
    </location>
</feature>
<evidence type="ECO:0000256" key="2">
    <source>
        <dbReference type="SAM" id="MobiDB-lite"/>
    </source>
</evidence>
<feature type="chain" id="PRO_5004323824" evidence="3">
    <location>
        <begin position="18"/>
        <end position="324"/>
    </location>
</feature>
<dbReference type="InterPro" id="IPR002181">
    <property type="entry name" value="Fibrinogen_a/b/g_C_dom"/>
</dbReference>
<dbReference type="PROSITE" id="PS00514">
    <property type="entry name" value="FIBRINOGEN_C_1"/>
    <property type="match status" value="1"/>
</dbReference>
<dbReference type="GO" id="GO:0005615">
    <property type="term" value="C:extracellular space"/>
    <property type="evidence" value="ECO:0007669"/>
    <property type="project" value="TreeGrafter"/>
</dbReference>
<dbReference type="InterPro" id="IPR014716">
    <property type="entry name" value="Fibrinogen_a/b/g_C_1"/>
</dbReference>
<dbReference type="SUPFAM" id="SSF56496">
    <property type="entry name" value="Fibrinogen C-terminal domain-like"/>
    <property type="match status" value="1"/>
</dbReference>
<dbReference type="FunFam" id="3.90.215.10:FF:000001">
    <property type="entry name" value="Tenascin isoform 1"/>
    <property type="match status" value="1"/>
</dbReference>
<protein>
    <submittedName>
        <fullName evidence="5">Ficolin 1</fullName>
    </submittedName>
</protein>
<dbReference type="InterPro" id="IPR036056">
    <property type="entry name" value="Fibrinogen-like_C"/>
</dbReference>
<sequence length="324" mass="36601" precursor="true">MNTNTALFLAIVHCISAHNEDLCTGLRNQLQEHCSLPESGVIIEGRIGKAGPQGPPGKVNYTLVQEKIEEIYQKFEVRMDNRVDQKTETCSSQIKLLEKRFNSLLTGCEKVSKYGALSWNGTGGIFNIYPDNPQQSIEVYCDLTSDGGGWTVFQRRMDGSVDFYRGWNEYVNGFGEKNKEFWLGLETIHQLTKNGNYELRVDIGNWEGERRYAQYGTFSIAGSNDNYRLTVGDYSGTAGDSMTPRSNGQQFTTKDRDNDGSGGNCAVEWSGAWWYEKCHVSNLNGIYLVGGTGATSKNVAWYHWGNNHVYSFKFTEIKFRRKQN</sequence>
<dbReference type="Pfam" id="PF00147">
    <property type="entry name" value="Fibrinogen_C"/>
    <property type="match status" value="1"/>
</dbReference>
<keyword evidence="1" id="KW-1015">Disulfide bond</keyword>
<dbReference type="EMBL" id="AB049619">
    <property type="protein sequence ID" value="BAB60704.1"/>
    <property type="molecule type" value="mRNA"/>
</dbReference>
<organism evidence="5">
    <name type="scientific">Halocynthia roretzi</name>
    <name type="common">Sea squirt</name>
    <name type="synonym">Cynthia roretzi</name>
    <dbReference type="NCBI Taxonomy" id="7729"/>
    <lineage>
        <taxon>Eukaryota</taxon>
        <taxon>Metazoa</taxon>
        <taxon>Chordata</taxon>
        <taxon>Tunicata</taxon>
        <taxon>Ascidiacea</taxon>
        <taxon>Stolidobranchia</taxon>
        <taxon>Pyuridae</taxon>
        <taxon>Halocynthia</taxon>
    </lineage>
</organism>
<evidence type="ECO:0000313" key="5">
    <source>
        <dbReference type="EMBL" id="BAB60704.1"/>
    </source>
</evidence>
<dbReference type="PANTHER" id="PTHR19143:SF458">
    <property type="entry name" value="FIBRINOGEN C-TERMINAL DOMAIN-CONTAINING PROTEIN-RELATED"/>
    <property type="match status" value="1"/>
</dbReference>
<evidence type="ECO:0000256" key="3">
    <source>
        <dbReference type="SAM" id="SignalP"/>
    </source>
</evidence>
<dbReference type="InterPro" id="IPR020837">
    <property type="entry name" value="Fibrinogen_CS"/>
</dbReference>
<reference evidence="5" key="1">
    <citation type="journal article" date="2001" name="J. Biol. Chem.">
        <title>Cloning and characterization of novel ficolins from the solitary ascidian, Halocynthia roretzi.</title>
        <authorList>
            <person name="Kenjo A."/>
            <person name="Takahashi M."/>
            <person name="Matsushita M."/>
            <person name="Endo Y."/>
            <person name="Nakata M."/>
            <person name="Mizuochi T."/>
            <person name="Fujita T."/>
        </authorList>
    </citation>
    <scope>NUCLEOTIDE SEQUENCE</scope>
</reference>
<keyword evidence="3" id="KW-0732">Signal</keyword>
<dbReference type="SMART" id="SM00186">
    <property type="entry name" value="FBG"/>
    <property type="match status" value="1"/>
</dbReference>
<feature type="domain" description="Fibrinogen C-terminal" evidence="4">
    <location>
        <begin position="99"/>
        <end position="323"/>
    </location>
</feature>
<dbReference type="CDD" id="cd00087">
    <property type="entry name" value="FReD"/>
    <property type="match status" value="1"/>
</dbReference>
<feature type="region of interest" description="Disordered" evidence="2">
    <location>
        <begin position="238"/>
        <end position="261"/>
    </location>
</feature>
<feature type="compositionally biased region" description="Polar residues" evidence="2">
    <location>
        <begin position="238"/>
        <end position="252"/>
    </location>
</feature>
<accession>Q95PA0</accession>
<name>Q95PA0_HALRO</name>
<dbReference type="NCBIfam" id="NF040941">
    <property type="entry name" value="GGGWT_bact"/>
    <property type="match status" value="1"/>
</dbReference>